<feature type="non-terminal residue" evidence="1">
    <location>
        <position position="90"/>
    </location>
</feature>
<keyword evidence="2" id="KW-1185">Reference proteome</keyword>
<gene>
    <name evidence="1" type="ORF">MKW94_004752</name>
</gene>
<protein>
    <recommendedName>
        <fullName evidence="3">Replication factor A C-terminal domain-containing protein</fullName>
    </recommendedName>
</protein>
<organism evidence="1 2">
    <name type="scientific">Papaver nudicaule</name>
    <name type="common">Iceland poppy</name>
    <dbReference type="NCBI Taxonomy" id="74823"/>
    <lineage>
        <taxon>Eukaryota</taxon>
        <taxon>Viridiplantae</taxon>
        <taxon>Streptophyta</taxon>
        <taxon>Embryophyta</taxon>
        <taxon>Tracheophyta</taxon>
        <taxon>Spermatophyta</taxon>
        <taxon>Magnoliopsida</taxon>
        <taxon>Ranunculales</taxon>
        <taxon>Papaveraceae</taxon>
        <taxon>Papaveroideae</taxon>
        <taxon>Papaver</taxon>
    </lineage>
</organism>
<name>A0AA41VJC0_PAPNU</name>
<evidence type="ECO:0000313" key="2">
    <source>
        <dbReference type="Proteomes" id="UP001177140"/>
    </source>
</evidence>
<accession>A0AA41VJC0</accession>
<evidence type="ECO:0000313" key="1">
    <source>
        <dbReference type="EMBL" id="MCL7042336.1"/>
    </source>
</evidence>
<sequence length="90" mass="10787">TFLPLSKCEKENEKAKKMWIEDRKTVASLLEIVWDLSYNCYRKTICRAKAFQLIDEQGWYFMSCGDCSNKVVEYEYENWCTHCQIQTKEP</sequence>
<proteinExistence type="predicted"/>
<reference evidence="1" key="1">
    <citation type="submission" date="2022-03" db="EMBL/GenBank/DDBJ databases">
        <title>A functionally conserved STORR gene fusion in Papaver species that diverged 16.8 million years ago.</title>
        <authorList>
            <person name="Catania T."/>
        </authorList>
    </citation>
    <scope>NUCLEOTIDE SEQUENCE</scope>
    <source>
        <strain evidence="1">S-191538</strain>
    </source>
</reference>
<dbReference type="EMBL" id="JAJJMA010234129">
    <property type="protein sequence ID" value="MCL7042336.1"/>
    <property type="molecule type" value="Genomic_DNA"/>
</dbReference>
<evidence type="ECO:0008006" key="3">
    <source>
        <dbReference type="Google" id="ProtNLM"/>
    </source>
</evidence>
<comment type="caution">
    <text evidence="1">The sequence shown here is derived from an EMBL/GenBank/DDBJ whole genome shotgun (WGS) entry which is preliminary data.</text>
</comment>
<dbReference type="AlphaFoldDB" id="A0AA41VJC0"/>
<dbReference type="Proteomes" id="UP001177140">
    <property type="component" value="Unassembled WGS sequence"/>
</dbReference>
<feature type="non-terminal residue" evidence="1">
    <location>
        <position position="1"/>
    </location>
</feature>